<keyword evidence="3" id="KW-0731">Sigma factor</keyword>
<evidence type="ECO:0000259" key="8">
    <source>
        <dbReference type="Pfam" id="PF08281"/>
    </source>
</evidence>
<feature type="coiled-coil region" evidence="6">
    <location>
        <begin position="85"/>
        <end position="136"/>
    </location>
</feature>
<evidence type="ECO:0000313" key="10">
    <source>
        <dbReference type="Proteomes" id="UP000664417"/>
    </source>
</evidence>
<feature type="domain" description="RNA polymerase sigma-70 region 2" evidence="7">
    <location>
        <begin position="19"/>
        <end position="86"/>
    </location>
</feature>
<dbReference type="InterPro" id="IPR014284">
    <property type="entry name" value="RNA_pol_sigma-70_dom"/>
</dbReference>
<evidence type="ECO:0000313" key="9">
    <source>
        <dbReference type="EMBL" id="MBO1323039.1"/>
    </source>
</evidence>
<evidence type="ECO:0000259" key="7">
    <source>
        <dbReference type="Pfam" id="PF04542"/>
    </source>
</evidence>
<dbReference type="Pfam" id="PF04542">
    <property type="entry name" value="Sigma70_r2"/>
    <property type="match status" value="1"/>
</dbReference>
<dbReference type="GO" id="GO:0006352">
    <property type="term" value="P:DNA-templated transcription initiation"/>
    <property type="evidence" value="ECO:0007669"/>
    <property type="project" value="InterPro"/>
</dbReference>
<dbReference type="Gene3D" id="1.10.1740.10">
    <property type="match status" value="1"/>
</dbReference>
<keyword evidence="10" id="KW-1185">Reference proteome</keyword>
<keyword evidence="2" id="KW-0805">Transcription regulation</keyword>
<evidence type="ECO:0000256" key="2">
    <source>
        <dbReference type="ARBA" id="ARBA00023015"/>
    </source>
</evidence>
<organism evidence="9 10">
    <name type="scientific">Acanthopleuribacter pedis</name>
    <dbReference type="NCBI Taxonomy" id="442870"/>
    <lineage>
        <taxon>Bacteria</taxon>
        <taxon>Pseudomonadati</taxon>
        <taxon>Acidobacteriota</taxon>
        <taxon>Holophagae</taxon>
        <taxon>Acanthopleuribacterales</taxon>
        <taxon>Acanthopleuribacteraceae</taxon>
        <taxon>Acanthopleuribacter</taxon>
    </lineage>
</organism>
<dbReference type="PANTHER" id="PTHR43133">
    <property type="entry name" value="RNA POLYMERASE ECF-TYPE SIGMA FACTO"/>
    <property type="match status" value="1"/>
</dbReference>
<feature type="domain" description="RNA polymerase sigma factor 70 region 4 type 2" evidence="8">
    <location>
        <begin position="113"/>
        <end position="165"/>
    </location>
</feature>
<comment type="similarity">
    <text evidence="1">Belongs to the sigma-70 factor family. ECF subfamily.</text>
</comment>
<dbReference type="InterPro" id="IPR013324">
    <property type="entry name" value="RNA_pol_sigma_r3/r4-like"/>
</dbReference>
<keyword evidence="6" id="KW-0175">Coiled coil</keyword>
<dbReference type="GO" id="GO:0016987">
    <property type="term" value="F:sigma factor activity"/>
    <property type="evidence" value="ECO:0007669"/>
    <property type="project" value="UniProtKB-KW"/>
</dbReference>
<dbReference type="GO" id="GO:0003677">
    <property type="term" value="F:DNA binding"/>
    <property type="evidence" value="ECO:0007669"/>
    <property type="project" value="UniProtKB-KW"/>
</dbReference>
<dbReference type="Pfam" id="PF08281">
    <property type="entry name" value="Sigma70_r4_2"/>
    <property type="match status" value="1"/>
</dbReference>
<dbReference type="InterPro" id="IPR013249">
    <property type="entry name" value="RNA_pol_sigma70_r4_t2"/>
</dbReference>
<dbReference type="NCBIfam" id="TIGR02937">
    <property type="entry name" value="sigma70-ECF"/>
    <property type="match status" value="1"/>
</dbReference>
<dbReference type="InterPro" id="IPR036388">
    <property type="entry name" value="WH-like_DNA-bd_sf"/>
</dbReference>
<evidence type="ECO:0000256" key="1">
    <source>
        <dbReference type="ARBA" id="ARBA00010641"/>
    </source>
</evidence>
<gene>
    <name evidence="9" type="ORF">J3U88_31530</name>
</gene>
<dbReference type="PANTHER" id="PTHR43133:SF8">
    <property type="entry name" value="RNA POLYMERASE SIGMA FACTOR HI_1459-RELATED"/>
    <property type="match status" value="1"/>
</dbReference>
<dbReference type="Proteomes" id="UP000664417">
    <property type="component" value="Unassembled WGS sequence"/>
</dbReference>
<dbReference type="RefSeq" id="WP_207863011.1">
    <property type="nucleotide sequence ID" value="NZ_JAFREP010000048.1"/>
</dbReference>
<dbReference type="Gene3D" id="1.10.10.10">
    <property type="entry name" value="Winged helix-like DNA-binding domain superfamily/Winged helix DNA-binding domain"/>
    <property type="match status" value="1"/>
</dbReference>
<dbReference type="SUPFAM" id="SSF88659">
    <property type="entry name" value="Sigma3 and sigma4 domains of RNA polymerase sigma factors"/>
    <property type="match status" value="1"/>
</dbReference>
<name>A0A8J7U7I5_9BACT</name>
<dbReference type="AlphaFoldDB" id="A0A8J7U7I5"/>
<evidence type="ECO:0000256" key="3">
    <source>
        <dbReference type="ARBA" id="ARBA00023082"/>
    </source>
</evidence>
<keyword evidence="4" id="KW-0238">DNA-binding</keyword>
<accession>A0A8J7U7I5</accession>
<sequence>MNQPDDPTNDQQAAFAQQVAQYHKLVFSLINRYYSGRLRDHAEDLSQEIWAKLWVHFKKNENNVVNFKSYLYRTVQTTLWDAVRSLDQEADQEELEELADHAQERADQDAFKRMQLDNLLAQLKTEERQMIQAYLKGFSNQEISVLMGTSEGRVRNLISRTKKKLAVLGGR</sequence>
<dbReference type="SUPFAM" id="SSF88946">
    <property type="entry name" value="Sigma2 domain of RNA polymerase sigma factors"/>
    <property type="match status" value="1"/>
</dbReference>
<reference evidence="9" key="1">
    <citation type="submission" date="2021-03" db="EMBL/GenBank/DDBJ databases">
        <authorList>
            <person name="Wang G."/>
        </authorList>
    </citation>
    <scope>NUCLEOTIDE SEQUENCE</scope>
    <source>
        <strain evidence="9">KCTC 12899</strain>
    </source>
</reference>
<comment type="caution">
    <text evidence="9">The sequence shown here is derived from an EMBL/GenBank/DDBJ whole genome shotgun (WGS) entry which is preliminary data.</text>
</comment>
<proteinExistence type="inferred from homology"/>
<evidence type="ECO:0000256" key="4">
    <source>
        <dbReference type="ARBA" id="ARBA00023125"/>
    </source>
</evidence>
<dbReference type="EMBL" id="JAFREP010000048">
    <property type="protein sequence ID" value="MBO1323039.1"/>
    <property type="molecule type" value="Genomic_DNA"/>
</dbReference>
<dbReference type="InterPro" id="IPR039425">
    <property type="entry name" value="RNA_pol_sigma-70-like"/>
</dbReference>
<dbReference type="InterPro" id="IPR007627">
    <property type="entry name" value="RNA_pol_sigma70_r2"/>
</dbReference>
<evidence type="ECO:0000256" key="6">
    <source>
        <dbReference type="SAM" id="Coils"/>
    </source>
</evidence>
<keyword evidence="5" id="KW-0804">Transcription</keyword>
<dbReference type="InterPro" id="IPR013325">
    <property type="entry name" value="RNA_pol_sigma_r2"/>
</dbReference>
<protein>
    <submittedName>
        <fullName evidence="9">Sigma-70 family RNA polymerase sigma factor</fullName>
    </submittedName>
</protein>
<evidence type="ECO:0000256" key="5">
    <source>
        <dbReference type="ARBA" id="ARBA00023163"/>
    </source>
</evidence>